<feature type="transmembrane region" description="Helical" evidence="9">
    <location>
        <begin position="113"/>
        <end position="134"/>
    </location>
</feature>
<dbReference type="Pfam" id="PF09801">
    <property type="entry name" value="SYS1"/>
    <property type="match status" value="1"/>
</dbReference>
<keyword evidence="5" id="KW-0653">Protein transport</keyword>
<keyword evidence="8 9" id="KW-0472">Membrane</keyword>
<evidence type="ECO:0000256" key="9">
    <source>
        <dbReference type="SAM" id="Phobius"/>
    </source>
</evidence>
<evidence type="ECO:0000256" key="3">
    <source>
        <dbReference type="ARBA" id="ARBA00022448"/>
    </source>
</evidence>
<protein>
    <recommendedName>
        <fullName evidence="12">Protein SYS1 homolog</fullName>
    </recommendedName>
</protein>
<dbReference type="EMBL" id="CAIX01001013">
    <property type="protein sequence ID" value="CCI50712.1"/>
    <property type="molecule type" value="Genomic_DNA"/>
</dbReference>
<dbReference type="GO" id="GO:0005829">
    <property type="term" value="C:cytosol"/>
    <property type="evidence" value="ECO:0007669"/>
    <property type="project" value="GOC"/>
</dbReference>
<proteinExistence type="inferred from homology"/>
<evidence type="ECO:0000256" key="8">
    <source>
        <dbReference type="ARBA" id="ARBA00023136"/>
    </source>
</evidence>
<keyword evidence="4 9" id="KW-0812">Transmembrane</keyword>
<evidence type="ECO:0000313" key="11">
    <source>
        <dbReference type="Proteomes" id="UP000053237"/>
    </source>
</evidence>
<dbReference type="PANTHER" id="PTHR12952">
    <property type="entry name" value="SYS1"/>
    <property type="match status" value="1"/>
</dbReference>
<organism evidence="10 11">
    <name type="scientific">Albugo candida</name>
    <dbReference type="NCBI Taxonomy" id="65357"/>
    <lineage>
        <taxon>Eukaryota</taxon>
        <taxon>Sar</taxon>
        <taxon>Stramenopiles</taxon>
        <taxon>Oomycota</taxon>
        <taxon>Peronosporomycetes</taxon>
        <taxon>Albuginales</taxon>
        <taxon>Albuginaceae</taxon>
        <taxon>Albugo</taxon>
    </lineage>
</organism>
<comment type="similarity">
    <text evidence="2">Belongs to the SYS1 family.</text>
</comment>
<dbReference type="GO" id="GO:0043001">
    <property type="term" value="P:Golgi to plasma membrane protein transport"/>
    <property type="evidence" value="ECO:0007669"/>
    <property type="project" value="TreeGrafter"/>
</dbReference>
<keyword evidence="11" id="KW-1185">Reference proteome</keyword>
<sequence>MAKFYGAGQWDPKLIVLQIICLQCSFYISQGVLLFLCHGFSLTFDDFFAYYAQNLSNVEGIKNSFSVIASSVISAIALSVFVERAKKCLDFGITLYFVDLIIHSIYLDFPRSWEWWIVHVIALAITVLLGEYLCARQELQDIPMLKLFSK</sequence>
<dbReference type="Proteomes" id="UP000053237">
    <property type="component" value="Unassembled WGS sequence"/>
</dbReference>
<feature type="transmembrane region" description="Helical" evidence="9">
    <location>
        <begin position="20"/>
        <end position="44"/>
    </location>
</feature>
<evidence type="ECO:0000256" key="6">
    <source>
        <dbReference type="ARBA" id="ARBA00022989"/>
    </source>
</evidence>
<evidence type="ECO:0000256" key="4">
    <source>
        <dbReference type="ARBA" id="ARBA00022692"/>
    </source>
</evidence>
<accession>A0A024GVC8</accession>
<dbReference type="FunCoup" id="A0A024GVC8">
    <property type="interactions" value="220"/>
</dbReference>
<dbReference type="InterPro" id="IPR019185">
    <property type="entry name" value="Integral_membrane_SYS1-rel"/>
</dbReference>
<name>A0A024GVC8_9STRA</name>
<comment type="caution">
    <text evidence="10">The sequence shown here is derived from an EMBL/GenBank/DDBJ whole genome shotgun (WGS) entry which is preliminary data.</text>
</comment>
<dbReference type="STRING" id="65357.A0A024GVC8"/>
<dbReference type="AlphaFoldDB" id="A0A024GVC8"/>
<dbReference type="GO" id="GO:0005802">
    <property type="term" value="C:trans-Golgi network"/>
    <property type="evidence" value="ECO:0007669"/>
    <property type="project" value="TreeGrafter"/>
</dbReference>
<dbReference type="GO" id="GO:0034067">
    <property type="term" value="P:protein localization to Golgi apparatus"/>
    <property type="evidence" value="ECO:0007669"/>
    <property type="project" value="TreeGrafter"/>
</dbReference>
<dbReference type="OrthoDB" id="542931at2759"/>
<gene>
    <name evidence="10" type="ORF">BN9_128770</name>
</gene>
<keyword evidence="7" id="KW-0333">Golgi apparatus</keyword>
<comment type="subcellular location">
    <subcellularLocation>
        <location evidence="1">Golgi apparatus membrane</location>
        <topology evidence="1">Multi-pass membrane protein</topology>
    </subcellularLocation>
</comment>
<evidence type="ECO:0000256" key="5">
    <source>
        <dbReference type="ARBA" id="ARBA00022927"/>
    </source>
</evidence>
<dbReference type="GO" id="GO:0000139">
    <property type="term" value="C:Golgi membrane"/>
    <property type="evidence" value="ECO:0007669"/>
    <property type="project" value="UniProtKB-SubCell"/>
</dbReference>
<evidence type="ECO:0000256" key="1">
    <source>
        <dbReference type="ARBA" id="ARBA00004653"/>
    </source>
</evidence>
<evidence type="ECO:0000256" key="7">
    <source>
        <dbReference type="ARBA" id="ARBA00023034"/>
    </source>
</evidence>
<dbReference type="PANTHER" id="PTHR12952:SF0">
    <property type="entry name" value="PROTEIN SYS1 HOMOLOG"/>
    <property type="match status" value="1"/>
</dbReference>
<dbReference type="InParanoid" id="A0A024GVC8"/>
<feature type="transmembrane region" description="Helical" evidence="9">
    <location>
        <begin position="89"/>
        <end position="107"/>
    </location>
</feature>
<evidence type="ECO:0008006" key="12">
    <source>
        <dbReference type="Google" id="ProtNLM"/>
    </source>
</evidence>
<evidence type="ECO:0000313" key="10">
    <source>
        <dbReference type="EMBL" id="CCI50712.1"/>
    </source>
</evidence>
<keyword evidence="3" id="KW-0813">Transport</keyword>
<dbReference type="GO" id="GO:0006895">
    <property type="term" value="P:Golgi to endosome transport"/>
    <property type="evidence" value="ECO:0007669"/>
    <property type="project" value="TreeGrafter"/>
</dbReference>
<evidence type="ECO:0000256" key="2">
    <source>
        <dbReference type="ARBA" id="ARBA00008160"/>
    </source>
</evidence>
<reference evidence="10 11" key="1">
    <citation type="submission" date="2012-05" db="EMBL/GenBank/DDBJ databases">
        <title>Recombination and specialization in a pathogen metapopulation.</title>
        <authorList>
            <person name="Gardiner A."/>
            <person name="Kemen E."/>
            <person name="Schultz-Larsen T."/>
            <person name="MacLean D."/>
            <person name="Van Oosterhout C."/>
            <person name="Jones J.D.G."/>
        </authorList>
    </citation>
    <scope>NUCLEOTIDE SEQUENCE [LARGE SCALE GENOMIC DNA]</scope>
    <source>
        <strain evidence="10 11">Ac Nc2</strain>
    </source>
</reference>
<keyword evidence="6 9" id="KW-1133">Transmembrane helix</keyword>
<feature type="transmembrane region" description="Helical" evidence="9">
    <location>
        <begin position="64"/>
        <end position="82"/>
    </location>
</feature>